<keyword evidence="5" id="KW-1185">Reference proteome</keyword>
<keyword evidence="2" id="KW-0560">Oxidoreductase</keyword>
<dbReference type="Gene3D" id="3.40.50.720">
    <property type="entry name" value="NAD(P)-binding Rossmann-like Domain"/>
    <property type="match status" value="1"/>
</dbReference>
<dbReference type="PANTHER" id="PTHR43976">
    <property type="entry name" value="SHORT CHAIN DEHYDROGENASE"/>
    <property type="match status" value="1"/>
</dbReference>
<dbReference type="Pfam" id="PF00106">
    <property type="entry name" value="adh_short"/>
    <property type="match status" value="1"/>
</dbReference>
<dbReference type="InterPro" id="IPR036291">
    <property type="entry name" value="NAD(P)-bd_dom_sf"/>
</dbReference>
<dbReference type="PRINTS" id="PR00080">
    <property type="entry name" value="SDRFAMILY"/>
</dbReference>
<dbReference type="AlphaFoldDB" id="A0A9W4UKH3"/>
<reference evidence="4" key="1">
    <citation type="submission" date="2023-01" db="EMBL/GenBank/DDBJ databases">
        <authorList>
            <person name="Van Ghelder C."/>
            <person name="Rancurel C."/>
        </authorList>
    </citation>
    <scope>NUCLEOTIDE SEQUENCE</scope>
    <source>
        <strain evidence="4">CNCM I-4278</strain>
    </source>
</reference>
<dbReference type="SUPFAM" id="SSF51735">
    <property type="entry name" value="NAD(P)-binding Rossmann-fold domains"/>
    <property type="match status" value="1"/>
</dbReference>
<dbReference type="EMBL" id="CAOQHR010000006">
    <property type="protein sequence ID" value="CAI6336687.1"/>
    <property type="molecule type" value="Genomic_DNA"/>
</dbReference>
<proteinExistence type="inferred from homology"/>
<evidence type="ECO:0000313" key="5">
    <source>
        <dbReference type="Proteomes" id="UP001152607"/>
    </source>
</evidence>
<evidence type="ECO:0000313" key="4">
    <source>
        <dbReference type="EMBL" id="CAI6336687.1"/>
    </source>
</evidence>
<organism evidence="4 5">
    <name type="scientific">Periconia digitata</name>
    <dbReference type="NCBI Taxonomy" id="1303443"/>
    <lineage>
        <taxon>Eukaryota</taxon>
        <taxon>Fungi</taxon>
        <taxon>Dikarya</taxon>
        <taxon>Ascomycota</taxon>
        <taxon>Pezizomycotina</taxon>
        <taxon>Dothideomycetes</taxon>
        <taxon>Pleosporomycetidae</taxon>
        <taxon>Pleosporales</taxon>
        <taxon>Massarineae</taxon>
        <taxon>Periconiaceae</taxon>
        <taxon>Periconia</taxon>
    </lineage>
</organism>
<accession>A0A9W4UKH3</accession>
<sequence length="283" mass="30805">MTQLRWFITGCTSGLGEAFVRSILARGDKVVASARGDVSRLSSLKDAGAEVISLDVTSSPSDIQAAAAKVLKGGPIDVLVNNAGYIEAALAEEASYDNYMSQFETNFFGVIKTTQAFLPHFRERKSGTIVFIGSSGGIAGEPGAAPYCGTKFALEGWHDCLKQETAHLGIKSVLFELGFFRTKIMHPENVRTFRAPGIADYEHIRNMVGQFVEGMNGHQPGDPKKAVEVILDFVRAEGVAEGKMLPDRFPIGTDCLATLRKKCADTLVVCNEWEHVIRSTDWE</sequence>
<dbReference type="CDD" id="cd05374">
    <property type="entry name" value="17beta-HSD-like_SDR_c"/>
    <property type="match status" value="1"/>
</dbReference>
<dbReference type="Proteomes" id="UP001152607">
    <property type="component" value="Unassembled WGS sequence"/>
</dbReference>
<dbReference type="PANTHER" id="PTHR43976:SF16">
    <property type="entry name" value="SHORT-CHAIN DEHYDROGENASE_REDUCTASE FAMILY PROTEIN"/>
    <property type="match status" value="1"/>
</dbReference>
<protein>
    <submittedName>
        <fullName evidence="4">Uncharacterized protein</fullName>
    </submittedName>
</protein>
<evidence type="ECO:0000256" key="1">
    <source>
        <dbReference type="ARBA" id="ARBA00006484"/>
    </source>
</evidence>
<dbReference type="OrthoDB" id="1274115at2759"/>
<name>A0A9W4UKH3_9PLEO</name>
<evidence type="ECO:0000256" key="2">
    <source>
        <dbReference type="ARBA" id="ARBA00023002"/>
    </source>
</evidence>
<comment type="caution">
    <text evidence="4">The sequence shown here is derived from an EMBL/GenBank/DDBJ whole genome shotgun (WGS) entry which is preliminary data.</text>
</comment>
<dbReference type="PRINTS" id="PR00081">
    <property type="entry name" value="GDHRDH"/>
</dbReference>
<dbReference type="InterPro" id="IPR002347">
    <property type="entry name" value="SDR_fam"/>
</dbReference>
<dbReference type="InterPro" id="IPR051911">
    <property type="entry name" value="SDR_oxidoreductase"/>
</dbReference>
<dbReference type="GO" id="GO:0016491">
    <property type="term" value="F:oxidoreductase activity"/>
    <property type="evidence" value="ECO:0007669"/>
    <property type="project" value="UniProtKB-KW"/>
</dbReference>
<gene>
    <name evidence="4" type="ORF">PDIGIT_LOCUS9792</name>
</gene>
<evidence type="ECO:0000256" key="3">
    <source>
        <dbReference type="RuleBase" id="RU000363"/>
    </source>
</evidence>
<comment type="similarity">
    <text evidence="1 3">Belongs to the short-chain dehydrogenases/reductases (SDR) family.</text>
</comment>